<evidence type="ECO:0000259" key="1">
    <source>
        <dbReference type="Pfam" id="PF01966"/>
    </source>
</evidence>
<feature type="domain" description="HD" evidence="1">
    <location>
        <begin position="19"/>
        <end position="109"/>
    </location>
</feature>
<proteinExistence type="predicted"/>
<dbReference type="Pfam" id="PF01966">
    <property type="entry name" value="HD"/>
    <property type="match status" value="1"/>
</dbReference>
<evidence type="ECO:0000313" key="3">
    <source>
        <dbReference type="Proteomes" id="UP000231343"/>
    </source>
</evidence>
<dbReference type="SUPFAM" id="SSF109604">
    <property type="entry name" value="HD-domain/PDEase-like"/>
    <property type="match status" value="1"/>
</dbReference>
<dbReference type="EMBL" id="PEYM01000076">
    <property type="protein sequence ID" value="PIS29666.1"/>
    <property type="molecule type" value="Genomic_DNA"/>
</dbReference>
<protein>
    <submittedName>
        <fullName evidence="2">Phosphohydrolase</fullName>
    </submittedName>
</protein>
<dbReference type="GO" id="GO:0016787">
    <property type="term" value="F:hydrolase activity"/>
    <property type="evidence" value="ECO:0007669"/>
    <property type="project" value="UniProtKB-KW"/>
</dbReference>
<comment type="caution">
    <text evidence="2">The sequence shown here is derived from an EMBL/GenBank/DDBJ whole genome shotgun (WGS) entry which is preliminary data.</text>
</comment>
<sequence length="131" mass="14746">MKQKLLSRMEHYFGKDVKRINHAHRVLKYAEEIIAREGGDPEVIFAAAILHDIGIHACERKYDSVAGKYQEIEGPPIAENLLSKINFPADKIPEVLEIIAHHHRGGIKTQNFKVIVAADQKVNCEEANPSI</sequence>
<evidence type="ECO:0000313" key="2">
    <source>
        <dbReference type="EMBL" id="PIS29666.1"/>
    </source>
</evidence>
<reference evidence="2 3" key="1">
    <citation type="submission" date="2017-09" db="EMBL/GenBank/DDBJ databases">
        <title>Depth-based differentiation of microbial function through sediment-hosted aquifers and enrichment of novel symbionts in the deep terrestrial subsurface.</title>
        <authorList>
            <person name="Probst A.J."/>
            <person name="Ladd B."/>
            <person name="Jarett J.K."/>
            <person name="Geller-Mcgrath D.E."/>
            <person name="Sieber C.M."/>
            <person name="Emerson J.B."/>
            <person name="Anantharaman K."/>
            <person name="Thomas B.C."/>
            <person name="Malmstrom R."/>
            <person name="Stieglmeier M."/>
            <person name="Klingl A."/>
            <person name="Woyke T."/>
            <person name="Ryan C.M."/>
            <person name="Banfield J.F."/>
        </authorList>
    </citation>
    <scope>NUCLEOTIDE SEQUENCE [LARGE SCALE GENOMIC DNA]</scope>
    <source>
        <strain evidence="2">CG08_land_8_20_14_0_20_45_16</strain>
    </source>
</reference>
<dbReference type="InterPro" id="IPR006674">
    <property type="entry name" value="HD_domain"/>
</dbReference>
<keyword evidence="2" id="KW-0378">Hydrolase</keyword>
<name>A0A2H0XXK6_UNCSA</name>
<dbReference type="PANTHER" id="PTHR35569">
    <property type="entry name" value="CYANAMIDE HYDRATASE DDI2-RELATED"/>
    <property type="match status" value="1"/>
</dbReference>
<dbReference type="InterPro" id="IPR003607">
    <property type="entry name" value="HD/PDEase_dom"/>
</dbReference>
<gene>
    <name evidence="2" type="ORF">COT42_04645</name>
</gene>
<dbReference type="Proteomes" id="UP000231343">
    <property type="component" value="Unassembled WGS sequence"/>
</dbReference>
<organism evidence="2 3">
    <name type="scientific">Candidatus Saganbacteria bacterium CG08_land_8_20_14_0_20_45_16</name>
    <dbReference type="NCBI Taxonomy" id="2014293"/>
    <lineage>
        <taxon>Bacteria</taxon>
        <taxon>Bacillati</taxon>
        <taxon>Saganbacteria</taxon>
    </lineage>
</organism>
<accession>A0A2H0XXK6</accession>
<dbReference type="PANTHER" id="PTHR35569:SF1">
    <property type="entry name" value="CYANAMIDE HYDRATASE DDI2-RELATED"/>
    <property type="match status" value="1"/>
</dbReference>
<dbReference type="Gene3D" id="1.10.3210.10">
    <property type="entry name" value="Hypothetical protein af1432"/>
    <property type="match status" value="1"/>
</dbReference>
<dbReference type="CDD" id="cd00077">
    <property type="entry name" value="HDc"/>
    <property type="match status" value="1"/>
</dbReference>
<dbReference type="AlphaFoldDB" id="A0A2H0XXK6"/>